<keyword evidence="12" id="KW-0902">Two-component regulatory system</keyword>
<dbReference type="CDD" id="cd00082">
    <property type="entry name" value="HisKA"/>
    <property type="match status" value="1"/>
</dbReference>
<evidence type="ECO:0000256" key="14">
    <source>
        <dbReference type="SAM" id="Phobius"/>
    </source>
</evidence>
<dbReference type="EC" id="2.7.13.3" evidence="3"/>
<feature type="domain" description="HAMP" evidence="16">
    <location>
        <begin position="170"/>
        <end position="223"/>
    </location>
</feature>
<dbReference type="InterPro" id="IPR003661">
    <property type="entry name" value="HisK_dim/P_dom"/>
</dbReference>
<dbReference type="SMART" id="SM00387">
    <property type="entry name" value="HATPase_c"/>
    <property type="match status" value="1"/>
</dbReference>
<keyword evidence="13 14" id="KW-0472">Membrane</keyword>
<dbReference type="InterPro" id="IPR036097">
    <property type="entry name" value="HisK_dim/P_sf"/>
</dbReference>
<dbReference type="KEGG" id="proe:H9L23_06455"/>
<evidence type="ECO:0000256" key="10">
    <source>
        <dbReference type="ARBA" id="ARBA00022840"/>
    </source>
</evidence>
<dbReference type="AlphaFoldDB" id="A0A7G9QK53"/>
<keyword evidence="9 17" id="KW-0418">Kinase</keyword>
<dbReference type="SMART" id="SM00388">
    <property type="entry name" value="HisKA"/>
    <property type="match status" value="1"/>
</dbReference>
<dbReference type="CDD" id="cd06225">
    <property type="entry name" value="HAMP"/>
    <property type="match status" value="1"/>
</dbReference>
<evidence type="ECO:0000256" key="4">
    <source>
        <dbReference type="ARBA" id="ARBA00022475"/>
    </source>
</evidence>
<keyword evidence="10" id="KW-0067">ATP-binding</keyword>
<proteinExistence type="predicted"/>
<dbReference type="GO" id="GO:0000155">
    <property type="term" value="F:phosphorelay sensor kinase activity"/>
    <property type="evidence" value="ECO:0007669"/>
    <property type="project" value="InterPro"/>
</dbReference>
<dbReference type="PROSITE" id="PS50885">
    <property type="entry name" value="HAMP"/>
    <property type="match status" value="1"/>
</dbReference>
<keyword evidence="6" id="KW-0808">Transferase</keyword>
<keyword evidence="4" id="KW-1003">Cell membrane</keyword>
<accession>A0A7G9QK53</accession>
<dbReference type="Gene3D" id="6.10.340.10">
    <property type="match status" value="1"/>
</dbReference>
<protein>
    <recommendedName>
        <fullName evidence="3">histidine kinase</fullName>
        <ecNumber evidence="3">2.7.13.3</ecNumber>
    </recommendedName>
</protein>
<evidence type="ECO:0000256" key="5">
    <source>
        <dbReference type="ARBA" id="ARBA00022553"/>
    </source>
</evidence>
<feature type="domain" description="Histidine kinase" evidence="15">
    <location>
        <begin position="231"/>
        <end position="441"/>
    </location>
</feature>
<keyword evidence="7 14" id="KW-0812">Transmembrane</keyword>
<dbReference type="PANTHER" id="PTHR45528">
    <property type="entry name" value="SENSOR HISTIDINE KINASE CPXA"/>
    <property type="match status" value="1"/>
</dbReference>
<evidence type="ECO:0000256" key="6">
    <source>
        <dbReference type="ARBA" id="ARBA00022679"/>
    </source>
</evidence>
<feature type="transmembrane region" description="Helical" evidence="14">
    <location>
        <begin position="149"/>
        <end position="173"/>
    </location>
</feature>
<dbReference type="CDD" id="cd00075">
    <property type="entry name" value="HATPase"/>
    <property type="match status" value="1"/>
</dbReference>
<dbReference type="GO" id="GO:0005524">
    <property type="term" value="F:ATP binding"/>
    <property type="evidence" value="ECO:0007669"/>
    <property type="project" value="UniProtKB-KW"/>
</dbReference>
<evidence type="ECO:0000259" key="15">
    <source>
        <dbReference type="PROSITE" id="PS50109"/>
    </source>
</evidence>
<name>A0A7G9QK53_9SPHI</name>
<comment type="subcellular location">
    <subcellularLocation>
        <location evidence="2">Cell membrane</location>
        <topology evidence="2">Multi-pass membrane protein</topology>
    </subcellularLocation>
</comment>
<dbReference type="EMBL" id="CP060723">
    <property type="protein sequence ID" value="QNN43728.1"/>
    <property type="molecule type" value="Genomic_DNA"/>
</dbReference>
<dbReference type="RefSeq" id="WP_187594192.1">
    <property type="nucleotide sequence ID" value="NZ_CP060723.1"/>
</dbReference>
<reference evidence="17 18" key="1">
    <citation type="submission" date="2020-08" db="EMBL/GenBank/DDBJ databases">
        <title>Genome sequence of Pedobacter roseus KACC 11594T.</title>
        <authorList>
            <person name="Hyun D.-W."/>
            <person name="Bae J.-W."/>
        </authorList>
    </citation>
    <scope>NUCLEOTIDE SEQUENCE [LARGE SCALE GENOMIC DNA]</scope>
    <source>
        <strain evidence="17 18">KACC 11594</strain>
    </source>
</reference>
<dbReference type="Gene3D" id="3.30.565.10">
    <property type="entry name" value="Histidine kinase-like ATPase, C-terminal domain"/>
    <property type="match status" value="1"/>
</dbReference>
<dbReference type="InterPro" id="IPR050398">
    <property type="entry name" value="HssS/ArlS-like"/>
</dbReference>
<evidence type="ECO:0000256" key="12">
    <source>
        <dbReference type="ARBA" id="ARBA00023012"/>
    </source>
</evidence>
<dbReference type="SUPFAM" id="SSF55874">
    <property type="entry name" value="ATPase domain of HSP90 chaperone/DNA topoisomerase II/histidine kinase"/>
    <property type="match status" value="1"/>
</dbReference>
<sequence>MNRYFYKGIRFKMSVLFSLIFMLINLAFGRVIYQYFKNSYVENYNKYLYSRGQAIIDKTEINPDVIALPDSGESIRVFYHLNEGRPKIVFQSPGTISQLNVPYRSGITDSLGQYGIYLKKENYDGRPVELMLTVSDQSLKQRLAKFTRLTIGITSISLIISSLLAFLASGWLLKPIRSIANQARGINTERLGERIKSSETHDELQQLSQTINEMIARIENEQQARNNFFAAASHELRTPLANLRAQTEFELMDRESKSDRKLLSDQLTEISRLQSIVEQFLLISEFNSKGITLIKSHVDIIEQLLKVFSRNQPEADKRNIKYNIHFSEEMSTFELYADGSKMELVWQNLIYNAIKYATENTILVCKVKTYNGQFCVTFENSIARESVEVYELRTPFSKGSGNTSGSGLGLWICNEIVQAHSGQMKLQSEKHCFFVTISIPI</sequence>
<dbReference type="InterPro" id="IPR005467">
    <property type="entry name" value="His_kinase_dom"/>
</dbReference>
<evidence type="ECO:0000256" key="2">
    <source>
        <dbReference type="ARBA" id="ARBA00004651"/>
    </source>
</evidence>
<comment type="catalytic activity">
    <reaction evidence="1">
        <text>ATP + protein L-histidine = ADP + protein N-phospho-L-histidine.</text>
        <dbReference type="EC" id="2.7.13.3"/>
    </reaction>
</comment>
<gene>
    <name evidence="17" type="ORF">H9L23_06455</name>
</gene>
<dbReference type="SUPFAM" id="SSF47384">
    <property type="entry name" value="Homodimeric domain of signal transducing histidine kinase"/>
    <property type="match status" value="1"/>
</dbReference>
<organism evidence="17 18">
    <name type="scientific">Pedobacter roseus</name>
    <dbReference type="NCBI Taxonomy" id="336820"/>
    <lineage>
        <taxon>Bacteria</taxon>
        <taxon>Pseudomonadati</taxon>
        <taxon>Bacteroidota</taxon>
        <taxon>Sphingobacteriia</taxon>
        <taxon>Sphingobacteriales</taxon>
        <taxon>Sphingobacteriaceae</taxon>
        <taxon>Pedobacter</taxon>
    </lineage>
</organism>
<dbReference type="PANTHER" id="PTHR45528:SF1">
    <property type="entry name" value="SENSOR HISTIDINE KINASE CPXA"/>
    <property type="match status" value="1"/>
</dbReference>
<evidence type="ECO:0000259" key="16">
    <source>
        <dbReference type="PROSITE" id="PS50885"/>
    </source>
</evidence>
<dbReference type="Proteomes" id="UP000515806">
    <property type="component" value="Chromosome"/>
</dbReference>
<dbReference type="InterPro" id="IPR003594">
    <property type="entry name" value="HATPase_dom"/>
</dbReference>
<evidence type="ECO:0000256" key="7">
    <source>
        <dbReference type="ARBA" id="ARBA00022692"/>
    </source>
</evidence>
<keyword evidence="11 14" id="KW-1133">Transmembrane helix</keyword>
<evidence type="ECO:0000256" key="13">
    <source>
        <dbReference type="ARBA" id="ARBA00023136"/>
    </source>
</evidence>
<evidence type="ECO:0000256" key="11">
    <source>
        <dbReference type="ARBA" id="ARBA00022989"/>
    </source>
</evidence>
<evidence type="ECO:0000256" key="1">
    <source>
        <dbReference type="ARBA" id="ARBA00000085"/>
    </source>
</evidence>
<dbReference type="GO" id="GO:0005886">
    <property type="term" value="C:plasma membrane"/>
    <property type="evidence" value="ECO:0007669"/>
    <property type="project" value="UniProtKB-SubCell"/>
</dbReference>
<keyword evidence="8" id="KW-0547">Nucleotide-binding</keyword>
<dbReference type="Pfam" id="PF00512">
    <property type="entry name" value="HisKA"/>
    <property type="match status" value="1"/>
</dbReference>
<dbReference type="Pfam" id="PF02518">
    <property type="entry name" value="HATPase_c"/>
    <property type="match status" value="1"/>
</dbReference>
<keyword evidence="5" id="KW-0597">Phosphoprotein</keyword>
<dbReference type="Pfam" id="PF00672">
    <property type="entry name" value="HAMP"/>
    <property type="match status" value="1"/>
</dbReference>
<dbReference type="InterPro" id="IPR003660">
    <property type="entry name" value="HAMP_dom"/>
</dbReference>
<evidence type="ECO:0000256" key="8">
    <source>
        <dbReference type="ARBA" id="ARBA00022741"/>
    </source>
</evidence>
<keyword evidence="18" id="KW-1185">Reference proteome</keyword>
<dbReference type="Gene3D" id="1.10.287.130">
    <property type="match status" value="1"/>
</dbReference>
<evidence type="ECO:0000313" key="17">
    <source>
        <dbReference type="EMBL" id="QNN43728.1"/>
    </source>
</evidence>
<evidence type="ECO:0000256" key="3">
    <source>
        <dbReference type="ARBA" id="ARBA00012438"/>
    </source>
</evidence>
<evidence type="ECO:0000313" key="18">
    <source>
        <dbReference type="Proteomes" id="UP000515806"/>
    </source>
</evidence>
<dbReference type="SMART" id="SM00304">
    <property type="entry name" value="HAMP"/>
    <property type="match status" value="1"/>
</dbReference>
<dbReference type="SUPFAM" id="SSF158472">
    <property type="entry name" value="HAMP domain-like"/>
    <property type="match status" value="1"/>
</dbReference>
<evidence type="ECO:0000256" key="9">
    <source>
        <dbReference type="ARBA" id="ARBA00022777"/>
    </source>
</evidence>
<dbReference type="PROSITE" id="PS50109">
    <property type="entry name" value="HIS_KIN"/>
    <property type="match status" value="1"/>
</dbReference>
<dbReference type="InterPro" id="IPR036890">
    <property type="entry name" value="HATPase_C_sf"/>
</dbReference>